<feature type="signal peptide" evidence="1">
    <location>
        <begin position="1"/>
        <end position="16"/>
    </location>
</feature>
<sequence length="68" mass="7376">MYNLLILDMTIILGLTKPHMGNVQSTDPGYDKDIVVSTPYLGHVQSTDPGYDTDIGVDDAVLGTCTIY</sequence>
<reference evidence="2" key="2">
    <citation type="submission" date="2020-11" db="EMBL/GenBank/DDBJ databases">
        <authorList>
            <person name="McCartney M.A."/>
            <person name="Auch B."/>
            <person name="Kono T."/>
            <person name="Mallez S."/>
            <person name="Becker A."/>
            <person name="Gohl D.M."/>
            <person name="Silverstein K.A.T."/>
            <person name="Koren S."/>
            <person name="Bechman K.B."/>
            <person name="Herman A."/>
            <person name="Abrahante J.E."/>
            <person name="Garbe J."/>
        </authorList>
    </citation>
    <scope>NUCLEOTIDE SEQUENCE</scope>
    <source>
        <strain evidence="2">Duluth1</strain>
        <tissue evidence="2">Whole animal</tissue>
    </source>
</reference>
<evidence type="ECO:0000313" key="2">
    <source>
        <dbReference type="EMBL" id="KAH3888822.1"/>
    </source>
</evidence>
<evidence type="ECO:0000256" key="1">
    <source>
        <dbReference type="SAM" id="SignalP"/>
    </source>
</evidence>
<dbReference type="EMBL" id="JAIWYP010000001">
    <property type="protein sequence ID" value="KAH3888822.1"/>
    <property type="molecule type" value="Genomic_DNA"/>
</dbReference>
<evidence type="ECO:0000313" key="3">
    <source>
        <dbReference type="Proteomes" id="UP000828390"/>
    </source>
</evidence>
<keyword evidence="1" id="KW-0732">Signal</keyword>
<dbReference type="AlphaFoldDB" id="A0A9D4N8U2"/>
<dbReference type="Proteomes" id="UP000828390">
    <property type="component" value="Unassembled WGS sequence"/>
</dbReference>
<comment type="caution">
    <text evidence="2">The sequence shown here is derived from an EMBL/GenBank/DDBJ whole genome shotgun (WGS) entry which is preliminary data.</text>
</comment>
<proteinExistence type="predicted"/>
<feature type="chain" id="PRO_5038470600" evidence="1">
    <location>
        <begin position="17"/>
        <end position="68"/>
    </location>
</feature>
<keyword evidence="3" id="KW-1185">Reference proteome</keyword>
<name>A0A9D4N8U2_DREPO</name>
<organism evidence="2 3">
    <name type="scientific">Dreissena polymorpha</name>
    <name type="common">Zebra mussel</name>
    <name type="synonym">Mytilus polymorpha</name>
    <dbReference type="NCBI Taxonomy" id="45954"/>
    <lineage>
        <taxon>Eukaryota</taxon>
        <taxon>Metazoa</taxon>
        <taxon>Spiralia</taxon>
        <taxon>Lophotrochozoa</taxon>
        <taxon>Mollusca</taxon>
        <taxon>Bivalvia</taxon>
        <taxon>Autobranchia</taxon>
        <taxon>Heteroconchia</taxon>
        <taxon>Euheterodonta</taxon>
        <taxon>Imparidentia</taxon>
        <taxon>Neoheterodontei</taxon>
        <taxon>Myida</taxon>
        <taxon>Dreissenoidea</taxon>
        <taxon>Dreissenidae</taxon>
        <taxon>Dreissena</taxon>
    </lineage>
</organism>
<protein>
    <submittedName>
        <fullName evidence="2">Uncharacterized protein</fullName>
    </submittedName>
</protein>
<accession>A0A9D4N8U2</accession>
<reference evidence="2" key="1">
    <citation type="journal article" date="2019" name="bioRxiv">
        <title>The Genome of the Zebra Mussel, Dreissena polymorpha: A Resource for Invasive Species Research.</title>
        <authorList>
            <person name="McCartney M.A."/>
            <person name="Auch B."/>
            <person name="Kono T."/>
            <person name="Mallez S."/>
            <person name="Zhang Y."/>
            <person name="Obille A."/>
            <person name="Becker A."/>
            <person name="Abrahante J.E."/>
            <person name="Garbe J."/>
            <person name="Badalamenti J.P."/>
            <person name="Herman A."/>
            <person name="Mangelson H."/>
            <person name="Liachko I."/>
            <person name="Sullivan S."/>
            <person name="Sone E.D."/>
            <person name="Koren S."/>
            <person name="Silverstein K.A.T."/>
            <person name="Beckman K.B."/>
            <person name="Gohl D.M."/>
        </authorList>
    </citation>
    <scope>NUCLEOTIDE SEQUENCE</scope>
    <source>
        <strain evidence="2">Duluth1</strain>
        <tissue evidence="2">Whole animal</tissue>
    </source>
</reference>
<gene>
    <name evidence="2" type="ORF">DPMN_012861</name>
</gene>